<proteinExistence type="predicted"/>
<name>A0A9W8B2L8_9FUNG</name>
<feature type="region of interest" description="Disordered" evidence="1">
    <location>
        <begin position="356"/>
        <end position="409"/>
    </location>
</feature>
<dbReference type="EMBL" id="JANBQB010001222">
    <property type="protein sequence ID" value="KAJ1971860.1"/>
    <property type="molecule type" value="Genomic_DNA"/>
</dbReference>
<dbReference type="Proteomes" id="UP001151582">
    <property type="component" value="Unassembled WGS sequence"/>
</dbReference>
<dbReference type="AlphaFoldDB" id="A0A9W8B2L8"/>
<protein>
    <submittedName>
        <fullName evidence="2">Uncharacterized protein</fullName>
    </submittedName>
</protein>
<organism evidence="2 3">
    <name type="scientific">Dimargaris verticillata</name>
    <dbReference type="NCBI Taxonomy" id="2761393"/>
    <lineage>
        <taxon>Eukaryota</taxon>
        <taxon>Fungi</taxon>
        <taxon>Fungi incertae sedis</taxon>
        <taxon>Zoopagomycota</taxon>
        <taxon>Kickxellomycotina</taxon>
        <taxon>Dimargaritomycetes</taxon>
        <taxon>Dimargaritales</taxon>
        <taxon>Dimargaritaceae</taxon>
        <taxon>Dimargaris</taxon>
    </lineage>
</organism>
<gene>
    <name evidence="2" type="ORF">H4R34_005605</name>
</gene>
<comment type="caution">
    <text evidence="2">The sequence shown here is derived from an EMBL/GenBank/DDBJ whole genome shotgun (WGS) entry which is preliminary data.</text>
</comment>
<evidence type="ECO:0000256" key="1">
    <source>
        <dbReference type="SAM" id="MobiDB-lite"/>
    </source>
</evidence>
<sequence length="483" mass="54021">MSDLLVYKVTAPSLISRTRHIVNATTKHIEYVKKGPVSSENRIVFYRPHGHRATEQSQACDGSLIVEFETADTEPRRYLKPCATPIPLNYVQPTNSGPCREPLTALPDLGSQPNSSHMSQPCLMSLDGLESSTLPYQTLSHLPLNTHRASRTFLDSVSKPTKLLPRRYTGTAMHSGMEGCSPRDSDDDGIDLLAYPSGEDKLERPADACFNHPGYGPEFYRSQHSRRSLHTLGWLLPRPRQPLHRLLTPHNREPVVPSPSRPLSSSVYPQRTRSVTASAKGLATELPALVDPLPGLVLWDVTTRRWRQQQYLNFINPRASVAHWVRVVQGPSHHKDSGLQYAFEWCDSLVETPLSSGPNTTMVDGSSTLDPPTSASHQYDQAAWTQPNSPRSLRSNAPLGDKRARSRGHPGVTCEYYWEASTFSSTLVCYERRTGLPVAKFKRKLWALTYSGKLIVVRALVPSQAFLEFLLFSCLVVLELREH</sequence>
<reference evidence="2" key="1">
    <citation type="submission" date="2022-07" db="EMBL/GenBank/DDBJ databases">
        <title>Phylogenomic reconstructions and comparative analyses of Kickxellomycotina fungi.</title>
        <authorList>
            <person name="Reynolds N.K."/>
            <person name="Stajich J.E."/>
            <person name="Barry K."/>
            <person name="Grigoriev I.V."/>
            <person name="Crous P."/>
            <person name="Smith M.E."/>
        </authorList>
    </citation>
    <scope>NUCLEOTIDE SEQUENCE</scope>
    <source>
        <strain evidence="2">RSA 567</strain>
    </source>
</reference>
<accession>A0A9W8B2L8</accession>
<dbReference type="OrthoDB" id="5567440at2759"/>
<feature type="compositionally biased region" description="Polar residues" evidence="1">
    <location>
        <begin position="356"/>
        <end position="395"/>
    </location>
</feature>
<evidence type="ECO:0000313" key="3">
    <source>
        <dbReference type="Proteomes" id="UP001151582"/>
    </source>
</evidence>
<evidence type="ECO:0000313" key="2">
    <source>
        <dbReference type="EMBL" id="KAJ1971860.1"/>
    </source>
</evidence>
<keyword evidence="3" id="KW-1185">Reference proteome</keyword>
<feature type="region of interest" description="Disordered" evidence="1">
    <location>
        <begin position="250"/>
        <end position="270"/>
    </location>
</feature>